<dbReference type="InterPro" id="IPR020904">
    <property type="entry name" value="Sc_DH/Rdtase_CS"/>
</dbReference>
<evidence type="ECO:0008006" key="4">
    <source>
        <dbReference type="Google" id="ProtNLM"/>
    </source>
</evidence>
<dbReference type="SUPFAM" id="SSF51735">
    <property type="entry name" value="NAD(P)-binding Rossmann-fold domains"/>
    <property type="match status" value="1"/>
</dbReference>
<reference evidence="3" key="1">
    <citation type="submission" date="2018-05" db="EMBL/GenBank/DDBJ databases">
        <authorList>
            <person name="Lanie J.A."/>
            <person name="Ng W.-L."/>
            <person name="Kazmierczak K.M."/>
            <person name="Andrzejewski T.M."/>
            <person name="Davidsen T.M."/>
            <person name="Wayne K.J."/>
            <person name="Tettelin H."/>
            <person name="Glass J.I."/>
            <person name="Rusch D."/>
            <person name="Podicherti R."/>
            <person name="Tsui H.-C.T."/>
            <person name="Winkler M.E."/>
        </authorList>
    </citation>
    <scope>NUCLEOTIDE SEQUENCE</scope>
</reference>
<evidence type="ECO:0000313" key="3">
    <source>
        <dbReference type="EMBL" id="SVB12336.1"/>
    </source>
</evidence>
<dbReference type="PANTHER" id="PTHR42760">
    <property type="entry name" value="SHORT-CHAIN DEHYDROGENASES/REDUCTASES FAMILY MEMBER"/>
    <property type="match status" value="1"/>
</dbReference>
<dbReference type="PANTHER" id="PTHR42760:SF133">
    <property type="entry name" value="3-OXOACYL-[ACYL-CARRIER-PROTEIN] REDUCTASE"/>
    <property type="match status" value="1"/>
</dbReference>
<dbReference type="GO" id="GO:0016616">
    <property type="term" value="F:oxidoreductase activity, acting on the CH-OH group of donors, NAD or NADP as acceptor"/>
    <property type="evidence" value="ECO:0007669"/>
    <property type="project" value="TreeGrafter"/>
</dbReference>
<dbReference type="GO" id="GO:0006633">
    <property type="term" value="P:fatty acid biosynthetic process"/>
    <property type="evidence" value="ECO:0007669"/>
    <property type="project" value="TreeGrafter"/>
</dbReference>
<evidence type="ECO:0000256" key="1">
    <source>
        <dbReference type="ARBA" id="ARBA00006484"/>
    </source>
</evidence>
<dbReference type="InterPro" id="IPR036291">
    <property type="entry name" value="NAD(P)-bd_dom_sf"/>
</dbReference>
<dbReference type="GO" id="GO:0048038">
    <property type="term" value="F:quinone binding"/>
    <property type="evidence" value="ECO:0007669"/>
    <property type="project" value="TreeGrafter"/>
</dbReference>
<dbReference type="PROSITE" id="PS00061">
    <property type="entry name" value="ADH_SHORT"/>
    <property type="match status" value="1"/>
</dbReference>
<organism evidence="3">
    <name type="scientific">marine metagenome</name>
    <dbReference type="NCBI Taxonomy" id="408172"/>
    <lineage>
        <taxon>unclassified sequences</taxon>
        <taxon>metagenomes</taxon>
        <taxon>ecological metagenomes</taxon>
    </lineage>
</organism>
<dbReference type="Gene3D" id="3.40.50.720">
    <property type="entry name" value="NAD(P)-binding Rossmann-like Domain"/>
    <property type="match status" value="1"/>
</dbReference>
<proteinExistence type="inferred from homology"/>
<keyword evidence="2" id="KW-0560">Oxidoreductase</keyword>
<dbReference type="AlphaFoldDB" id="A0A382BET9"/>
<dbReference type="InterPro" id="IPR002347">
    <property type="entry name" value="SDR_fam"/>
</dbReference>
<accession>A0A382BET9</accession>
<dbReference type="CDD" id="cd05233">
    <property type="entry name" value="SDR_c"/>
    <property type="match status" value="1"/>
</dbReference>
<dbReference type="Pfam" id="PF13561">
    <property type="entry name" value="adh_short_C2"/>
    <property type="match status" value="1"/>
</dbReference>
<protein>
    <recommendedName>
        <fullName evidence="4">Short-chain dehydrogenase</fullName>
    </recommendedName>
</protein>
<dbReference type="EMBL" id="UINC01029503">
    <property type="protein sequence ID" value="SVB12336.1"/>
    <property type="molecule type" value="Genomic_DNA"/>
</dbReference>
<dbReference type="PRINTS" id="PR00080">
    <property type="entry name" value="SDRFAMILY"/>
</dbReference>
<sequence length="244" mass="25746">MADAKVVAVTGASRGIGSGIVEELASQGHVVGCLSRKGIGPEDLEVSGHLIKLPCDMEVEGQITTAINTLAKEAGRIDVLVNNAGLHLEGVSALVSKTDFEKVLATNITGPFLACREVYPHMVANGGGLIINLGSFFDRLGAKRNLAYNCSKSALGALTRTLAVEWAKDKIRVVNLAPGFVATDLNADYMANDTFKDFVRRRIPVGHTAGVGEVARLVAMLVDMDLPSLTGETIFLDGGQSINQ</sequence>
<dbReference type="FunFam" id="3.40.50.720:FF:000084">
    <property type="entry name" value="Short-chain dehydrogenase reductase"/>
    <property type="match status" value="1"/>
</dbReference>
<comment type="similarity">
    <text evidence="1">Belongs to the short-chain dehydrogenases/reductases (SDR) family.</text>
</comment>
<gene>
    <name evidence="3" type="ORF">METZ01_LOCUS165190</name>
</gene>
<dbReference type="PRINTS" id="PR00081">
    <property type="entry name" value="GDHRDH"/>
</dbReference>
<evidence type="ECO:0000256" key="2">
    <source>
        <dbReference type="ARBA" id="ARBA00023002"/>
    </source>
</evidence>
<name>A0A382BET9_9ZZZZ</name>